<dbReference type="PRINTS" id="PR01760">
    <property type="entry name" value="DISHEVELLED"/>
</dbReference>
<keyword evidence="3" id="KW-0217">Developmental protein</keyword>
<evidence type="ECO:0000256" key="4">
    <source>
        <dbReference type="ARBA" id="ARBA00022490"/>
    </source>
</evidence>
<dbReference type="SUPFAM" id="SSF46785">
    <property type="entry name" value="Winged helix' DNA-binding domain"/>
    <property type="match status" value="1"/>
</dbReference>
<dbReference type="InterPro" id="IPR003351">
    <property type="entry name" value="Dishevelled_protein_dom"/>
</dbReference>
<dbReference type="PROSITE" id="PS50841">
    <property type="entry name" value="DIX"/>
    <property type="match status" value="1"/>
</dbReference>
<dbReference type="Pfam" id="PF00595">
    <property type="entry name" value="PDZ"/>
    <property type="match status" value="1"/>
</dbReference>
<dbReference type="SUPFAM" id="SSF50156">
    <property type="entry name" value="PDZ domain-like"/>
    <property type="match status" value="1"/>
</dbReference>
<dbReference type="PROSITE" id="PS50186">
    <property type="entry name" value="DEP"/>
    <property type="match status" value="1"/>
</dbReference>
<dbReference type="GO" id="GO:0035556">
    <property type="term" value="P:intracellular signal transduction"/>
    <property type="evidence" value="ECO:0007669"/>
    <property type="project" value="InterPro"/>
</dbReference>
<dbReference type="InterPro" id="IPR038207">
    <property type="entry name" value="DIX_dom_sf"/>
</dbReference>
<feature type="compositionally biased region" description="Low complexity" evidence="7">
    <location>
        <begin position="483"/>
        <end position="504"/>
    </location>
</feature>
<evidence type="ECO:0000256" key="1">
    <source>
        <dbReference type="ARBA" id="ARBA00004496"/>
    </source>
</evidence>
<reference evidence="11" key="1">
    <citation type="submission" date="2025-08" db="UniProtKB">
        <authorList>
            <consortium name="Ensembl"/>
        </authorList>
    </citation>
    <scope>IDENTIFICATION</scope>
</reference>
<feature type="compositionally biased region" description="Low complexity" evidence="7">
    <location>
        <begin position="142"/>
        <end position="153"/>
    </location>
</feature>
<dbReference type="Pfam" id="PF02377">
    <property type="entry name" value="Dishevelled"/>
    <property type="match status" value="1"/>
</dbReference>
<dbReference type="GO" id="GO:0060070">
    <property type="term" value="P:canonical Wnt signaling pathway"/>
    <property type="evidence" value="ECO:0007669"/>
    <property type="project" value="TreeGrafter"/>
</dbReference>
<feature type="compositionally biased region" description="Basic and acidic residues" evidence="7">
    <location>
        <begin position="510"/>
        <end position="519"/>
    </location>
</feature>
<feature type="compositionally biased region" description="Pro residues" evidence="7">
    <location>
        <begin position="458"/>
        <end position="470"/>
    </location>
</feature>
<dbReference type="Gene3D" id="2.30.42.10">
    <property type="match status" value="1"/>
</dbReference>
<feature type="domain" description="DIX" evidence="10">
    <location>
        <begin position="1"/>
        <end position="85"/>
    </location>
</feature>
<dbReference type="Ensembl" id="ENSAMXT00005037162.1">
    <property type="protein sequence ID" value="ENSAMXP00005034035.1"/>
    <property type="gene ID" value="ENSAMXG00005016428.1"/>
</dbReference>
<dbReference type="InterPro" id="IPR036388">
    <property type="entry name" value="WH-like_DNA-bd_sf"/>
</dbReference>
<dbReference type="Proteomes" id="UP000694621">
    <property type="component" value="Unplaced"/>
</dbReference>
<dbReference type="PANTHER" id="PTHR10878">
    <property type="entry name" value="SEGMENT POLARITY PROTEIN DISHEVELLED"/>
    <property type="match status" value="1"/>
</dbReference>
<evidence type="ECO:0000313" key="12">
    <source>
        <dbReference type="Proteomes" id="UP000694621"/>
    </source>
</evidence>
<dbReference type="CDD" id="cd06717">
    <property type="entry name" value="PDZ_Dishevelled-like"/>
    <property type="match status" value="1"/>
</dbReference>
<accession>A0A8B9KEH6</accession>
<dbReference type="InterPro" id="IPR036390">
    <property type="entry name" value="WH_DNA-bd_sf"/>
</dbReference>
<evidence type="ECO:0000259" key="8">
    <source>
        <dbReference type="PROSITE" id="PS50106"/>
    </source>
</evidence>
<organism evidence="11 12">
    <name type="scientific">Astyanax mexicanus</name>
    <name type="common">Blind cave fish</name>
    <name type="synonym">Astyanax fasciatus mexicanus</name>
    <dbReference type="NCBI Taxonomy" id="7994"/>
    <lineage>
        <taxon>Eukaryota</taxon>
        <taxon>Metazoa</taxon>
        <taxon>Chordata</taxon>
        <taxon>Craniata</taxon>
        <taxon>Vertebrata</taxon>
        <taxon>Euteleostomi</taxon>
        <taxon>Actinopterygii</taxon>
        <taxon>Neopterygii</taxon>
        <taxon>Teleostei</taxon>
        <taxon>Ostariophysi</taxon>
        <taxon>Characiformes</taxon>
        <taxon>Characoidei</taxon>
        <taxon>Acestrorhamphidae</taxon>
        <taxon>Acestrorhamphinae</taxon>
        <taxon>Astyanax</taxon>
    </lineage>
</organism>
<feature type="region of interest" description="Disordered" evidence="7">
    <location>
        <begin position="428"/>
        <end position="520"/>
    </location>
</feature>
<feature type="domain" description="DEP" evidence="9">
    <location>
        <begin position="341"/>
        <end position="415"/>
    </location>
</feature>
<feature type="region of interest" description="Disordered" evidence="7">
    <location>
        <begin position="60"/>
        <end position="179"/>
    </location>
</feature>
<dbReference type="SMART" id="SM00228">
    <property type="entry name" value="PDZ"/>
    <property type="match status" value="1"/>
</dbReference>
<dbReference type="InterPro" id="IPR024580">
    <property type="entry name" value="Dishevelled_C-dom"/>
</dbReference>
<feature type="domain" description="PDZ" evidence="8">
    <location>
        <begin position="191"/>
        <end position="263"/>
    </location>
</feature>
<evidence type="ECO:0000256" key="2">
    <source>
        <dbReference type="ARBA" id="ARBA00008735"/>
    </source>
</evidence>
<dbReference type="InterPro" id="IPR029071">
    <property type="entry name" value="Ubiquitin-like_domsf"/>
</dbReference>
<dbReference type="PROSITE" id="PS50106">
    <property type="entry name" value="PDZ"/>
    <property type="match status" value="1"/>
</dbReference>
<dbReference type="SUPFAM" id="SSF54236">
    <property type="entry name" value="Ubiquitin-like"/>
    <property type="match status" value="1"/>
</dbReference>
<dbReference type="SMART" id="SM00049">
    <property type="entry name" value="DEP"/>
    <property type="match status" value="1"/>
</dbReference>
<evidence type="ECO:0000259" key="9">
    <source>
        <dbReference type="PROSITE" id="PS50186"/>
    </source>
</evidence>
<evidence type="ECO:0000256" key="7">
    <source>
        <dbReference type="SAM" id="MobiDB-lite"/>
    </source>
</evidence>
<dbReference type="InterPro" id="IPR015506">
    <property type="entry name" value="Dsh/Dvl-rel"/>
</dbReference>
<dbReference type="InterPro" id="IPR036034">
    <property type="entry name" value="PDZ_sf"/>
</dbReference>
<dbReference type="InterPro" id="IPR001478">
    <property type="entry name" value="PDZ"/>
</dbReference>
<dbReference type="InterPro" id="IPR000591">
    <property type="entry name" value="DEP_dom"/>
</dbReference>
<dbReference type="FunFam" id="2.40.240.130:FF:000001">
    <property type="entry name" value="Segment polarity protein dishevelled homolog DVL-1"/>
    <property type="match status" value="1"/>
</dbReference>
<feature type="compositionally biased region" description="Basic and acidic residues" evidence="7">
    <location>
        <begin position="79"/>
        <end position="94"/>
    </location>
</feature>
<dbReference type="CDD" id="cd04438">
    <property type="entry name" value="DEP_dishevelled"/>
    <property type="match status" value="1"/>
</dbReference>
<dbReference type="AlphaFoldDB" id="A0A8B9KEH6"/>
<feature type="compositionally biased region" description="Low complexity" evidence="7">
    <location>
        <begin position="620"/>
        <end position="629"/>
    </location>
</feature>
<dbReference type="GO" id="GO:0005829">
    <property type="term" value="C:cytosol"/>
    <property type="evidence" value="ECO:0007669"/>
    <property type="project" value="TreeGrafter"/>
</dbReference>
<evidence type="ECO:0000259" key="10">
    <source>
        <dbReference type="PROSITE" id="PS50841"/>
    </source>
</evidence>
<dbReference type="Gene3D" id="2.40.240.130">
    <property type="match status" value="1"/>
</dbReference>
<dbReference type="FunFam" id="2.30.42.10:FF:000014">
    <property type="entry name" value="Segment polarity protein dishevelled homolog DVL-3"/>
    <property type="match status" value="1"/>
</dbReference>
<dbReference type="Pfam" id="PF12316">
    <property type="entry name" value="Dsh_C"/>
    <property type="match status" value="1"/>
</dbReference>
<name>A0A8B9KEH6_ASTMX</name>
<evidence type="ECO:0000313" key="11">
    <source>
        <dbReference type="Ensembl" id="ENSAMXP00005034035.1"/>
    </source>
</evidence>
<keyword evidence="4" id="KW-0963">Cytoplasm</keyword>
<dbReference type="PANTHER" id="PTHR10878:SF5">
    <property type="entry name" value="SEGMENT POLARITY PROTEIN DISHEVELLED HOMOLOG DVL-1-RELATED"/>
    <property type="match status" value="1"/>
</dbReference>
<dbReference type="Gene3D" id="1.10.10.10">
    <property type="entry name" value="Winged helix-like DNA-binding domain superfamily/Winged helix DNA-binding domain"/>
    <property type="match status" value="1"/>
</dbReference>
<dbReference type="GO" id="GO:0005109">
    <property type="term" value="F:frizzled binding"/>
    <property type="evidence" value="ECO:0007669"/>
    <property type="project" value="TreeGrafter"/>
</dbReference>
<feature type="compositionally biased region" description="Basic residues" evidence="7">
    <location>
        <begin position="156"/>
        <end position="168"/>
    </location>
</feature>
<sequence length="667" mass="73206">MAETKIIYHVDEEETPYLVKLSVSPDRVTLADFKHVLSNRPTNSYKFFFKSMDQDFGANAVSSRDGLDTETGTESLLSQRRERERARRARDNKFPRVNGHTGHKAERVTRDSAMGYDSTSMMSSELESSSFIDSEEDEDASRLSSSTGQSSSSQLMRRHKRRRRRQKVAKMDRSSSFSSITDSTMSLNIITVTLNMEKYNFLGISIVGQSNDRGDGGIYIGSIMKGGAVAADGRIEPGDMLLQVNDVNFENMSNDDAVRILREIVSKPGPISLTVAKCWDPSPRSYFTIPRAEPVRPIDPAAWISHTTALTGTYPHYECDDLPLSISKTDMATIAKVMQLPESGLEIRDRMWLKITIANAVIGADVVDWLFSRVEGFKDRRDARKYASSLLKHGYLRHTVNKITFSEQCYYTFGDLCQNMASLNLNEGSSGGGGSEQDTVAPLPPPGTNPWPLGGQPYPYPGYPNPPSGFPPGYSDPCHSFHSGSAGSQQSEGSRSSGSNPSAGKGRRPSPREKDHKSTCCESELGTWAGLQGQRVPSQQSHHSHTRSCHSQACSSHSHIQSHRSHGSLCQHSHAPSFSYSHSPFVQPAHMSCTHSERSHASSYGPPGLPPPYCLARLAPKASASQSGPPGAPPVRDLGNVPPELTASRQSFQHAMGNPCEFFVDIM</sequence>
<comment type="subcellular location">
    <subcellularLocation>
        <location evidence="1">Cytoplasm</location>
    </subcellularLocation>
</comment>
<dbReference type="SMART" id="SM00021">
    <property type="entry name" value="DAX"/>
    <property type="match status" value="1"/>
</dbReference>
<dbReference type="Pfam" id="PF00610">
    <property type="entry name" value="DEP"/>
    <property type="match status" value="1"/>
</dbReference>
<proteinExistence type="inferred from homology"/>
<evidence type="ECO:0000256" key="3">
    <source>
        <dbReference type="ARBA" id="ARBA00022473"/>
    </source>
</evidence>
<keyword evidence="5 6" id="KW-0879">Wnt signaling pathway</keyword>
<evidence type="ECO:0000256" key="6">
    <source>
        <dbReference type="PROSITE-ProRule" id="PRU00069"/>
    </source>
</evidence>
<dbReference type="FunFam" id="1.10.10.10:FF:000040">
    <property type="entry name" value="segment polarity protein dishevelled homolog DVL-3"/>
    <property type="match status" value="1"/>
</dbReference>
<feature type="compositionally biased region" description="Low complexity" evidence="7">
    <location>
        <begin position="117"/>
        <end position="132"/>
    </location>
</feature>
<dbReference type="InterPro" id="IPR008339">
    <property type="entry name" value="Dishevelled_fam"/>
</dbReference>
<dbReference type="InterPro" id="IPR001158">
    <property type="entry name" value="DIX"/>
</dbReference>
<comment type="similarity">
    <text evidence="2">Belongs to the DSH family.</text>
</comment>
<protein>
    <submittedName>
        <fullName evidence="11">Dishevelled segment polarity protein 1a</fullName>
    </submittedName>
</protein>
<evidence type="ECO:0000256" key="5">
    <source>
        <dbReference type="ARBA" id="ARBA00022687"/>
    </source>
</evidence>
<feature type="region of interest" description="Disordered" evidence="7">
    <location>
        <begin position="620"/>
        <end position="640"/>
    </location>
</feature>